<evidence type="ECO:0000259" key="4">
    <source>
        <dbReference type="Pfam" id="PF20147"/>
    </source>
</evidence>
<keyword evidence="3" id="KW-0964">Secreted</keyword>
<accession>A0A9W4T1B6</accession>
<dbReference type="GO" id="GO:0043657">
    <property type="term" value="C:host cell"/>
    <property type="evidence" value="ECO:0007669"/>
    <property type="project" value="UniProtKB-SubCell"/>
</dbReference>
<reference evidence="5" key="1">
    <citation type="submission" date="2022-08" db="EMBL/GenBank/DDBJ databases">
        <authorList>
            <person name="Kallberg Y."/>
            <person name="Tangrot J."/>
            <person name="Rosling A."/>
        </authorList>
    </citation>
    <scope>NUCLEOTIDE SEQUENCE</scope>
    <source>
        <strain evidence="5">Wild A</strain>
    </source>
</reference>
<evidence type="ECO:0000256" key="2">
    <source>
        <dbReference type="ARBA" id="ARBA00004613"/>
    </source>
</evidence>
<evidence type="ECO:0000313" key="5">
    <source>
        <dbReference type="EMBL" id="CAI2188395.1"/>
    </source>
</evidence>
<organism evidence="5 6">
    <name type="scientific">Funneliformis geosporum</name>
    <dbReference type="NCBI Taxonomy" id="1117311"/>
    <lineage>
        <taxon>Eukaryota</taxon>
        <taxon>Fungi</taxon>
        <taxon>Fungi incertae sedis</taxon>
        <taxon>Mucoromycota</taxon>
        <taxon>Glomeromycotina</taxon>
        <taxon>Glomeromycetes</taxon>
        <taxon>Glomerales</taxon>
        <taxon>Glomeraceae</taxon>
        <taxon>Funneliformis</taxon>
    </lineage>
</organism>
<evidence type="ECO:0000256" key="1">
    <source>
        <dbReference type="ARBA" id="ARBA00004340"/>
    </source>
</evidence>
<name>A0A9W4T1B6_9GLOM</name>
<dbReference type="GO" id="GO:0005576">
    <property type="term" value="C:extracellular region"/>
    <property type="evidence" value="ECO:0007669"/>
    <property type="project" value="UniProtKB-SubCell"/>
</dbReference>
<dbReference type="Proteomes" id="UP001153678">
    <property type="component" value="Unassembled WGS sequence"/>
</dbReference>
<dbReference type="OrthoDB" id="2673191at2759"/>
<protein>
    <submittedName>
        <fullName evidence="5">18603_t:CDS:1</fullName>
    </submittedName>
</protein>
<comment type="subcellular location">
    <subcellularLocation>
        <location evidence="1">Host cell</location>
    </subcellularLocation>
    <subcellularLocation>
        <location evidence="2">Secreted</location>
    </subcellularLocation>
</comment>
<dbReference type="AlphaFoldDB" id="A0A9W4T1B6"/>
<dbReference type="Pfam" id="PF20147">
    <property type="entry name" value="Crinkler"/>
    <property type="match status" value="1"/>
</dbReference>
<gene>
    <name evidence="5" type="ORF">FWILDA_LOCUS13557</name>
</gene>
<evidence type="ECO:0000313" key="6">
    <source>
        <dbReference type="Proteomes" id="UP001153678"/>
    </source>
</evidence>
<proteinExistence type="predicted"/>
<dbReference type="EMBL" id="CAMKVN010005178">
    <property type="protein sequence ID" value="CAI2188395.1"/>
    <property type="molecule type" value="Genomic_DNA"/>
</dbReference>
<sequence length="177" mass="19795">MTSVKLNWLIYGEDPYEKVSQVDIDTSERVIALKKAIKKDISESVSARDLKVFKVDISLGEARNEDAVLMCKTDLSIIGQEMNNNLQKIGVYFNVQPVETNLHIFVQLPTVVTGLRRMTYTALIEEQLSNLSIFGEPSTATTTDDVEISSGLSIPAKRPLLDRSFLDRTCKKKRGGQ</sequence>
<evidence type="ECO:0000256" key="3">
    <source>
        <dbReference type="ARBA" id="ARBA00022525"/>
    </source>
</evidence>
<feature type="domain" description="Crinkler effector protein N-terminal" evidence="4">
    <location>
        <begin position="4"/>
        <end position="107"/>
    </location>
</feature>
<comment type="caution">
    <text evidence="5">The sequence shown here is derived from an EMBL/GenBank/DDBJ whole genome shotgun (WGS) entry which is preliminary data.</text>
</comment>
<keyword evidence="6" id="KW-1185">Reference proteome</keyword>
<dbReference type="InterPro" id="IPR045379">
    <property type="entry name" value="Crinkler_N"/>
</dbReference>